<protein>
    <submittedName>
        <fullName evidence="1">Unnamed protein product</fullName>
    </submittedName>
</protein>
<comment type="caution">
    <text evidence="1">The sequence shown here is derived from an EMBL/GenBank/DDBJ whole genome shotgun (WGS) entry which is preliminary data.</text>
</comment>
<accession>A0ACB5T6M8</accession>
<proteinExistence type="predicted"/>
<name>A0ACB5T6M8_AMBMO</name>
<reference evidence="1" key="1">
    <citation type="submission" date="2023-04" db="EMBL/GenBank/DDBJ databases">
        <title>Ambrosiozyma monospora NBRC 10751.</title>
        <authorList>
            <person name="Ichikawa N."/>
            <person name="Sato H."/>
            <person name="Tonouchi N."/>
        </authorList>
    </citation>
    <scope>NUCLEOTIDE SEQUENCE</scope>
    <source>
        <strain evidence="1">NBRC 10751</strain>
    </source>
</reference>
<keyword evidence="2" id="KW-1185">Reference proteome</keyword>
<gene>
    <name evidence="1" type="ORF">Amon02_000565500</name>
</gene>
<sequence length="76" mass="8716">MDQIVDLLTILITVGVIGTVYYVLYNRIKRKFGESSRYSELSGGLDMADTSYEEVQSDNFLMQDREIGPNSQREFV</sequence>
<dbReference type="Proteomes" id="UP001165064">
    <property type="component" value="Unassembled WGS sequence"/>
</dbReference>
<dbReference type="EMBL" id="BSXS01004241">
    <property type="protein sequence ID" value="GME82642.1"/>
    <property type="molecule type" value="Genomic_DNA"/>
</dbReference>
<evidence type="ECO:0000313" key="1">
    <source>
        <dbReference type="EMBL" id="GME82642.1"/>
    </source>
</evidence>
<organism evidence="1 2">
    <name type="scientific">Ambrosiozyma monospora</name>
    <name type="common">Yeast</name>
    <name type="synonym">Endomycopsis monosporus</name>
    <dbReference type="NCBI Taxonomy" id="43982"/>
    <lineage>
        <taxon>Eukaryota</taxon>
        <taxon>Fungi</taxon>
        <taxon>Dikarya</taxon>
        <taxon>Ascomycota</taxon>
        <taxon>Saccharomycotina</taxon>
        <taxon>Pichiomycetes</taxon>
        <taxon>Pichiales</taxon>
        <taxon>Pichiaceae</taxon>
        <taxon>Ambrosiozyma</taxon>
    </lineage>
</organism>
<evidence type="ECO:0000313" key="2">
    <source>
        <dbReference type="Proteomes" id="UP001165064"/>
    </source>
</evidence>